<evidence type="ECO:0000313" key="3">
    <source>
        <dbReference type="Proteomes" id="UP000292884"/>
    </source>
</evidence>
<dbReference type="RefSeq" id="WP_131555005.1">
    <property type="nucleotide sequence ID" value="NZ_SJSK01000006.1"/>
</dbReference>
<name>A0A4R0MMS0_9SPHI</name>
<feature type="region of interest" description="Disordered" evidence="1">
    <location>
        <begin position="277"/>
        <end position="304"/>
    </location>
</feature>
<evidence type="ECO:0000256" key="1">
    <source>
        <dbReference type="SAM" id="MobiDB-lite"/>
    </source>
</evidence>
<gene>
    <name evidence="2" type="ORF">EZ428_20170</name>
</gene>
<dbReference type="EMBL" id="SJSK01000006">
    <property type="protein sequence ID" value="TCC88041.1"/>
    <property type="molecule type" value="Genomic_DNA"/>
</dbReference>
<evidence type="ECO:0000313" key="2">
    <source>
        <dbReference type="EMBL" id="TCC88041.1"/>
    </source>
</evidence>
<dbReference type="Proteomes" id="UP000292884">
    <property type="component" value="Unassembled WGS sequence"/>
</dbReference>
<sequence>MKMKNPYIAIVAMFMLSIGIYSCRKEVASLPEMKPEAQWAKSYFNDVLLPNAGNQVSYAVSNKVSSTERTGKKTNLKTPIWTRASVDKTALYEFVEIPLAYTHKITSIIGKKNEKPDLEIIKASFDRLLIFKDKKGKINQRIISFIPDKDYLNRHNGDISHNKINKLDKDFNGFLIYKTWNNVTVNKLRITNGKAASLSKSNVSKPYLKVNKLASIDRTTSDRAGYEGEPGCADWYHFEYEIWCEYVGDNPVPTSCGEPILVSETYLYTICPDDPPGGGEGGCEDPANFNNPECQNGGGEGGVDPEEEDWGQFGTFNYTDETIVSGEDDNSETITRYVTAFISKPAEFLWFQTKEKVTLTKYLPFMGYWELQGITHDSMGTVGNQPSDMTISVIDVATTGSLHQTTGTPLERYTNDYVQMNYTFNEKRTKIINGQPVEKIKENITGVKTWNAIHCRPPQN</sequence>
<evidence type="ECO:0008006" key="4">
    <source>
        <dbReference type="Google" id="ProtNLM"/>
    </source>
</evidence>
<organism evidence="2 3">
    <name type="scientific">Pedobacter frigiditerrae</name>
    <dbReference type="NCBI Taxonomy" id="2530452"/>
    <lineage>
        <taxon>Bacteria</taxon>
        <taxon>Pseudomonadati</taxon>
        <taxon>Bacteroidota</taxon>
        <taxon>Sphingobacteriia</taxon>
        <taxon>Sphingobacteriales</taxon>
        <taxon>Sphingobacteriaceae</taxon>
        <taxon>Pedobacter</taxon>
    </lineage>
</organism>
<dbReference type="AlphaFoldDB" id="A0A4R0MMS0"/>
<proteinExistence type="predicted"/>
<accession>A0A4R0MMS0</accession>
<reference evidence="2 3" key="1">
    <citation type="submission" date="2019-02" db="EMBL/GenBank/DDBJ databases">
        <title>Pedobacter sp. RP-1-13 sp. nov., isolated from Arctic soil.</title>
        <authorList>
            <person name="Dahal R.H."/>
        </authorList>
    </citation>
    <scope>NUCLEOTIDE SEQUENCE [LARGE SCALE GENOMIC DNA]</scope>
    <source>
        <strain evidence="2 3">RP-1-13</strain>
    </source>
</reference>
<comment type="caution">
    <text evidence="2">The sequence shown here is derived from an EMBL/GenBank/DDBJ whole genome shotgun (WGS) entry which is preliminary data.</text>
</comment>
<dbReference type="OrthoDB" id="923450at2"/>
<keyword evidence="3" id="KW-1185">Reference proteome</keyword>
<protein>
    <recommendedName>
        <fullName evidence="4">Lipoprotein</fullName>
    </recommendedName>
</protein>
<dbReference type="PROSITE" id="PS51257">
    <property type="entry name" value="PROKAR_LIPOPROTEIN"/>
    <property type="match status" value="1"/>
</dbReference>